<evidence type="ECO:0000256" key="2">
    <source>
        <dbReference type="ARBA" id="ARBA00023172"/>
    </source>
</evidence>
<evidence type="ECO:0000259" key="3">
    <source>
        <dbReference type="PROSITE" id="PS51898"/>
    </source>
</evidence>
<keyword evidence="1" id="KW-0238">DNA-binding</keyword>
<comment type="caution">
    <text evidence="4">The sequence shown here is derived from an EMBL/GenBank/DDBJ whole genome shotgun (WGS) entry which is preliminary data.</text>
</comment>
<dbReference type="Gene3D" id="1.10.150.130">
    <property type="match status" value="1"/>
</dbReference>
<organism evidence="4 5">
    <name type="scientific">Undibacterium umbellatum</name>
    <dbReference type="NCBI Taxonomy" id="2762300"/>
    <lineage>
        <taxon>Bacteria</taxon>
        <taxon>Pseudomonadati</taxon>
        <taxon>Pseudomonadota</taxon>
        <taxon>Betaproteobacteria</taxon>
        <taxon>Burkholderiales</taxon>
        <taxon>Oxalobacteraceae</taxon>
        <taxon>Undibacterium</taxon>
    </lineage>
</organism>
<dbReference type="SUPFAM" id="SSF56349">
    <property type="entry name" value="DNA breaking-rejoining enzymes"/>
    <property type="match status" value="1"/>
</dbReference>
<sequence>MRPKTTSRTLPPKMLKRTKKLKSGKLWTSYYYNGRDEVGKRLEIPLGKDLNEAKRKWAELECVAAPVETGLMCHIFDRYERFILPDKARSTQKDNADSIRQLRKVFDSAPIDAITPQMIAAYRDVRTAKIRANRELALLSHIFNIAREWGYTAQENPCRGVRKNKEEPRDFYASKDVWEAVYALASFELRDAMDMAYLTGQRPGDVLRMLETDIHDGALHVKQGKTKKFLRIMLDINGVRSELGLALDQILARPHRINKSYIVTTEQDQPLNKWTLRLRFEKARSSAAEKARLDGNEHLAGKIEKFQFRDIRSKAASEIASLHDASKLLGHNDKQITEKVYRRIGEEVKPTR</sequence>
<dbReference type="InterPro" id="IPR013762">
    <property type="entry name" value="Integrase-like_cat_sf"/>
</dbReference>
<proteinExistence type="predicted"/>
<dbReference type="Proteomes" id="UP000646911">
    <property type="component" value="Unassembled WGS sequence"/>
</dbReference>
<evidence type="ECO:0000313" key="5">
    <source>
        <dbReference type="Proteomes" id="UP000646911"/>
    </source>
</evidence>
<dbReference type="Pfam" id="PF00589">
    <property type="entry name" value="Phage_integrase"/>
    <property type="match status" value="1"/>
</dbReference>
<reference evidence="4 5" key="1">
    <citation type="submission" date="2020-08" db="EMBL/GenBank/DDBJ databases">
        <title>Novel species isolated from subtropical streams in China.</title>
        <authorList>
            <person name="Lu H."/>
        </authorList>
    </citation>
    <scope>NUCLEOTIDE SEQUENCE [LARGE SCALE GENOMIC DNA]</scope>
    <source>
        <strain evidence="4 5">NL8W</strain>
    </source>
</reference>
<name>A0ABR6ZBS4_9BURK</name>
<accession>A0ABR6ZBS4</accession>
<keyword evidence="2" id="KW-0233">DNA recombination</keyword>
<protein>
    <submittedName>
        <fullName evidence="4">Tyrosine-type recombinase/integrase</fullName>
    </submittedName>
</protein>
<dbReference type="InterPro" id="IPR011010">
    <property type="entry name" value="DNA_brk_join_enz"/>
</dbReference>
<dbReference type="InterPro" id="IPR002104">
    <property type="entry name" value="Integrase_catalytic"/>
</dbReference>
<dbReference type="PROSITE" id="PS51898">
    <property type="entry name" value="TYR_RECOMBINASE"/>
    <property type="match status" value="1"/>
</dbReference>
<feature type="domain" description="Tyr recombinase" evidence="3">
    <location>
        <begin position="166"/>
        <end position="352"/>
    </location>
</feature>
<dbReference type="Gene3D" id="1.10.443.10">
    <property type="entry name" value="Intergrase catalytic core"/>
    <property type="match status" value="1"/>
</dbReference>
<gene>
    <name evidence="4" type="ORF">H8L47_16635</name>
</gene>
<keyword evidence="5" id="KW-1185">Reference proteome</keyword>
<evidence type="ECO:0000313" key="4">
    <source>
        <dbReference type="EMBL" id="MBC3909185.1"/>
    </source>
</evidence>
<evidence type="ECO:0000256" key="1">
    <source>
        <dbReference type="ARBA" id="ARBA00023125"/>
    </source>
</evidence>
<dbReference type="InterPro" id="IPR010998">
    <property type="entry name" value="Integrase_recombinase_N"/>
</dbReference>
<dbReference type="EMBL" id="JACOFX010000008">
    <property type="protein sequence ID" value="MBC3909185.1"/>
    <property type="molecule type" value="Genomic_DNA"/>
</dbReference>